<dbReference type="Proteomes" id="UP000051063">
    <property type="component" value="Unassembled WGS sequence"/>
</dbReference>
<proteinExistence type="predicted"/>
<feature type="transmembrane region" description="Helical" evidence="2">
    <location>
        <begin position="334"/>
        <end position="358"/>
    </location>
</feature>
<organism evidence="3 4">
    <name type="scientific">Brevibacillus choshinensis</name>
    <dbReference type="NCBI Taxonomy" id="54911"/>
    <lineage>
        <taxon>Bacteria</taxon>
        <taxon>Bacillati</taxon>
        <taxon>Bacillota</taxon>
        <taxon>Bacilli</taxon>
        <taxon>Bacillales</taxon>
        <taxon>Paenibacillaceae</taxon>
        <taxon>Brevibacillus</taxon>
    </lineage>
</organism>
<comment type="subcellular location">
    <subcellularLocation>
        <location evidence="1">Cell membrane</location>
        <topology evidence="1">Multi-pass membrane protein</topology>
    </subcellularLocation>
</comment>
<keyword evidence="2" id="KW-1133">Transmembrane helix</keyword>
<feature type="transmembrane region" description="Helical" evidence="2">
    <location>
        <begin position="246"/>
        <end position="273"/>
    </location>
</feature>
<reference evidence="3 4" key="1">
    <citation type="submission" date="2015-09" db="EMBL/GenBank/DDBJ databases">
        <title>Genome sequencing project for genomic taxonomy and phylogenomics of Bacillus-like bacteria.</title>
        <authorList>
            <person name="Liu B."/>
            <person name="Wang J."/>
            <person name="Zhu Y."/>
            <person name="Liu G."/>
            <person name="Chen Q."/>
            <person name="Chen Z."/>
            <person name="Lan J."/>
            <person name="Che J."/>
            <person name="Ge C."/>
            <person name="Shi H."/>
            <person name="Pan Z."/>
            <person name="Liu X."/>
        </authorList>
    </citation>
    <scope>NUCLEOTIDE SEQUENCE [LARGE SCALE GENOMIC DNA]</scope>
    <source>
        <strain evidence="3 4">DSM 8552</strain>
    </source>
</reference>
<feature type="transmembrane region" description="Helical" evidence="2">
    <location>
        <begin position="167"/>
        <end position="186"/>
    </location>
</feature>
<feature type="transmembrane region" description="Helical" evidence="2">
    <location>
        <begin position="107"/>
        <end position="126"/>
    </location>
</feature>
<dbReference type="InterPro" id="IPR052528">
    <property type="entry name" value="Sugar_transport-like"/>
</dbReference>
<dbReference type="EMBL" id="LJJB01000013">
    <property type="protein sequence ID" value="KQL44280.1"/>
    <property type="molecule type" value="Genomic_DNA"/>
</dbReference>
<feature type="transmembrane region" description="Helical" evidence="2">
    <location>
        <begin position="132"/>
        <end position="155"/>
    </location>
</feature>
<keyword evidence="2" id="KW-0812">Transmembrane</keyword>
<dbReference type="InterPro" id="IPR011701">
    <property type="entry name" value="MFS"/>
</dbReference>
<gene>
    <name evidence="3" type="ORF">AN963_22975</name>
</gene>
<feature type="transmembrane region" description="Helical" evidence="2">
    <location>
        <begin position="309"/>
        <end position="328"/>
    </location>
</feature>
<name>A0ABR5N1A2_BRECH</name>
<feature type="transmembrane region" description="Helical" evidence="2">
    <location>
        <begin position="44"/>
        <end position="68"/>
    </location>
</feature>
<dbReference type="CDD" id="cd06174">
    <property type="entry name" value="MFS"/>
    <property type="match status" value="1"/>
</dbReference>
<evidence type="ECO:0000313" key="3">
    <source>
        <dbReference type="EMBL" id="KQL44280.1"/>
    </source>
</evidence>
<feature type="transmembrane region" description="Helical" evidence="2">
    <location>
        <begin position="403"/>
        <end position="422"/>
    </location>
</feature>
<dbReference type="PANTHER" id="PTHR23526:SF2">
    <property type="entry name" value="MAJOR FACILITATOR SUPERFAMILY (MFS) PROFILE DOMAIN-CONTAINING PROTEIN"/>
    <property type="match status" value="1"/>
</dbReference>
<evidence type="ECO:0000256" key="1">
    <source>
        <dbReference type="ARBA" id="ARBA00004651"/>
    </source>
</evidence>
<keyword evidence="2" id="KW-0472">Membrane</keyword>
<feature type="transmembrane region" description="Helical" evidence="2">
    <location>
        <begin position="279"/>
        <end position="297"/>
    </location>
</feature>
<dbReference type="InterPro" id="IPR036259">
    <property type="entry name" value="MFS_trans_sf"/>
</dbReference>
<accession>A0ABR5N1A2</accession>
<dbReference type="PANTHER" id="PTHR23526">
    <property type="entry name" value="INTEGRAL MEMBRANE TRANSPORT PROTEIN-RELATED"/>
    <property type="match status" value="1"/>
</dbReference>
<evidence type="ECO:0000313" key="4">
    <source>
        <dbReference type="Proteomes" id="UP000051063"/>
    </source>
</evidence>
<feature type="transmembrane region" description="Helical" evidence="2">
    <location>
        <begin position="378"/>
        <end position="397"/>
    </location>
</feature>
<dbReference type="Pfam" id="PF07690">
    <property type="entry name" value="MFS_1"/>
    <property type="match status" value="1"/>
</dbReference>
<feature type="transmembrane region" description="Helical" evidence="2">
    <location>
        <begin position="74"/>
        <end position="95"/>
    </location>
</feature>
<protein>
    <submittedName>
        <fullName evidence="3">MFS transporter</fullName>
    </submittedName>
</protein>
<dbReference type="RefSeq" id="WP_055746869.1">
    <property type="nucleotide sequence ID" value="NZ_LJJB01000013.1"/>
</dbReference>
<sequence length="438" mass="48840">MHPKTKSGFPAIRQILRQSGQDLTHQDREDRNRGHGQLDTQAKLLLFVNVLFITAGALSGTFVNVYLWKVKSQFAPIAWYTFSTHLAGALTFWLAGVWVKRFNKMNALRLGMAISALFYLLVLVLGTKVVSYAALIGLVQGMAAGFFWLAFNVVYFEITGPDNRDLFNGWAGLLASGGGMIAPWISGYLISHLSDARGYTLIFTISLVLFVLGVVISFFLKKRQSEGSYSWTFAFHSLRKDTNWRWAFGALAGQGLREGVFGFIIGLMVYIATKSEMTLGNYWLITSAVGLGSYYVVGKWFKPSYRKWGMLCGALVMSGVVSLFFWQVSYVTLLIFGAAVGLSYPLFSVPMISTVFDLIGTNEESARNRVEYVVLREFGLDAGRLLGILVFLVVTSFNTTPITLNWLILLIGTGPLIAWFCMKRLFSRVEASHPKEEN</sequence>
<dbReference type="SUPFAM" id="SSF103473">
    <property type="entry name" value="MFS general substrate transporter"/>
    <property type="match status" value="1"/>
</dbReference>
<dbReference type="Gene3D" id="1.20.1250.20">
    <property type="entry name" value="MFS general substrate transporter like domains"/>
    <property type="match status" value="1"/>
</dbReference>
<feature type="transmembrane region" description="Helical" evidence="2">
    <location>
        <begin position="198"/>
        <end position="220"/>
    </location>
</feature>
<comment type="caution">
    <text evidence="3">The sequence shown here is derived from an EMBL/GenBank/DDBJ whole genome shotgun (WGS) entry which is preliminary data.</text>
</comment>
<keyword evidence="4" id="KW-1185">Reference proteome</keyword>
<evidence type="ECO:0000256" key="2">
    <source>
        <dbReference type="SAM" id="Phobius"/>
    </source>
</evidence>